<evidence type="ECO:0000313" key="2">
    <source>
        <dbReference type="EMBL" id="BDP41227.1"/>
    </source>
</evidence>
<gene>
    <name evidence="2" type="ORF">DAETH_11960</name>
</gene>
<evidence type="ECO:0000313" key="3">
    <source>
        <dbReference type="Proteomes" id="UP001064971"/>
    </source>
</evidence>
<accession>A0ABM8ACA2</accession>
<proteinExistence type="predicted"/>
<dbReference type="EMBL" id="AP026560">
    <property type="protein sequence ID" value="BDP41227.1"/>
    <property type="molecule type" value="Genomic_DNA"/>
</dbReference>
<name>A0ABM8ACA2_9DEIO</name>
<feature type="domain" description="TniQ" evidence="1">
    <location>
        <begin position="4"/>
        <end position="142"/>
    </location>
</feature>
<keyword evidence="3" id="KW-1185">Reference proteome</keyword>
<dbReference type="RefSeq" id="WP_264777006.1">
    <property type="nucleotide sequence ID" value="NZ_AP026560.1"/>
</dbReference>
<dbReference type="InterPro" id="IPR009492">
    <property type="entry name" value="TniQ"/>
</dbReference>
<dbReference type="Proteomes" id="UP001064971">
    <property type="component" value="Chromosome"/>
</dbReference>
<evidence type="ECO:0000259" key="1">
    <source>
        <dbReference type="Pfam" id="PF06527"/>
    </source>
</evidence>
<organism evidence="2 3">
    <name type="scientific">Deinococcus aetherius</name>
    <dbReference type="NCBI Taxonomy" id="200252"/>
    <lineage>
        <taxon>Bacteria</taxon>
        <taxon>Thermotogati</taxon>
        <taxon>Deinococcota</taxon>
        <taxon>Deinococci</taxon>
        <taxon>Deinococcales</taxon>
        <taxon>Deinococcaceae</taxon>
        <taxon>Deinococcus</taxon>
    </lineage>
</organism>
<sequence length="458" mass="51512">MRLPVFPAPRDDEVLSSYVTRLALANRMRPMRLTAVLGLPSFWKRDPDVSVTPDELAVLAGATGVPLERLLQCSVLPMLSRLHESARPDANPRFLVMMGKHRGVHGVRGHPLCPACVRETGVVQRSWRLTTSVICRRHSLPLIDACPHCQSPLDHVRLHRRRSSRRRLMEHRPGSCPGCRQALPDPPSLDEVTRKHALFIQDLMAEATATGEVLWGDLRLDAREFQGLLESFLQLHYPTRAQTGVAKWRPETSGVRERREVVVAAGERMVDGLVACLRRLREENVRPHRVVGWASGNAGVPDWFRELVFLALSPDARHLPPVQSGRKTFQFTERQWRVIAPLIPPVPRTSRKQKGAREVLQAWCTRNLKGTRQTEWTGKWTGHVSYPAMYRGIKKLAESGVLDQVIGRMLDMPECRTALTAPGTVGALIRMRSAHAGHLWTLMVEEALRSRIVGSLPA</sequence>
<reference evidence="2" key="1">
    <citation type="submission" date="2022-07" db="EMBL/GenBank/DDBJ databases">
        <title>Complete Genome Sequence of the Radioresistant Bacterium Deinococcus aetherius ST0316, Isolated from the Air Dust collected in Lower Stratosphere above Japan.</title>
        <authorList>
            <person name="Satoh K."/>
            <person name="Hagiwara K."/>
            <person name="Katsumata K."/>
            <person name="Kubo A."/>
            <person name="Yokobori S."/>
            <person name="Yamagishi A."/>
            <person name="Oono Y."/>
            <person name="Narumi I."/>
        </authorList>
    </citation>
    <scope>NUCLEOTIDE SEQUENCE</scope>
    <source>
        <strain evidence="2">ST0316</strain>
    </source>
</reference>
<dbReference type="Pfam" id="PF06527">
    <property type="entry name" value="TniQ"/>
    <property type="match status" value="1"/>
</dbReference>
<protein>
    <recommendedName>
        <fullName evidence="1">TniQ domain-containing protein</fullName>
    </recommendedName>
</protein>